<dbReference type="PATRIC" id="fig|1618437.3.peg.82"/>
<gene>
    <name evidence="6" type="ORF">UW52_C0001G0083</name>
</gene>
<evidence type="ECO:0000256" key="2">
    <source>
        <dbReference type="ARBA" id="ARBA00037999"/>
    </source>
</evidence>
<sequence length="359" mass="40778">MNINVTQSFLPDFSVYQKYLKKIWRCRQLTNHGPLSLLLENKLKKIFNARHLFLVSNGTIALQIAIRALDLQGEIITTPFTYIATASSIVWEHCLPVFIDINKDTLTIDTQQIERAITPKTCAIMGVHVYGFPCDVTAIDKIAQKYNLKVIYDAAHAFGTQYRKKSITSYGNISTLSFHATKLFHTVEGGAIITNNDTVAKKISLYRTFGHIGDTYYSIGINGKNSELHAAMGLSIFPKISMIIRKRRKITKLYNSYFQGTSLVLPTPIKNTAYNYAYYPVIFPNEQLLKKALYQLHKKNIFPRRYFYPSLNTLPYLNPSRCPISESISSRILCLPLYPELSKNTAHRIASIITSSSKN</sequence>
<proteinExistence type="inferred from homology"/>
<reference evidence="6 7" key="1">
    <citation type="journal article" date="2015" name="Nature">
        <title>rRNA introns, odd ribosomes, and small enigmatic genomes across a large radiation of phyla.</title>
        <authorList>
            <person name="Brown C.T."/>
            <person name="Hug L.A."/>
            <person name="Thomas B.C."/>
            <person name="Sharon I."/>
            <person name="Castelle C.J."/>
            <person name="Singh A."/>
            <person name="Wilkins M.J."/>
            <person name="Williams K.H."/>
            <person name="Banfield J.F."/>
        </authorList>
    </citation>
    <scope>NUCLEOTIDE SEQUENCE [LARGE SCALE GENOMIC DNA]</scope>
</reference>
<evidence type="ECO:0000256" key="3">
    <source>
        <dbReference type="PIRSR" id="PIRSR000390-1"/>
    </source>
</evidence>
<organism evidence="6 7">
    <name type="scientific">Candidatus Gottesmanbacteria bacterium GW2011_GWA1_44_24b</name>
    <dbReference type="NCBI Taxonomy" id="1618437"/>
    <lineage>
        <taxon>Bacteria</taxon>
        <taxon>Candidatus Gottesmaniibacteriota</taxon>
    </lineage>
</organism>
<dbReference type="AlphaFoldDB" id="A0A0G1IR92"/>
<dbReference type="InterPro" id="IPR000653">
    <property type="entry name" value="DegT/StrS_aminotransferase"/>
</dbReference>
<dbReference type="SUPFAM" id="SSF53383">
    <property type="entry name" value="PLP-dependent transferases"/>
    <property type="match status" value="1"/>
</dbReference>
<dbReference type="Pfam" id="PF01041">
    <property type="entry name" value="DegT_DnrJ_EryC1"/>
    <property type="match status" value="1"/>
</dbReference>
<dbReference type="PIRSF" id="PIRSF000390">
    <property type="entry name" value="PLP_StrS"/>
    <property type="match status" value="1"/>
</dbReference>
<name>A0A0G1IR92_9BACT</name>
<accession>A0A0G1IR92</accession>
<protein>
    <submittedName>
        <fullName evidence="6">DegT/DnrJ/EryC1/StrS aminotransferase</fullName>
    </submittedName>
</protein>
<dbReference type="GO" id="GO:0030170">
    <property type="term" value="F:pyridoxal phosphate binding"/>
    <property type="evidence" value="ECO:0007669"/>
    <property type="project" value="TreeGrafter"/>
</dbReference>
<keyword evidence="6" id="KW-0808">Transferase</keyword>
<comment type="similarity">
    <text evidence="2 5">Belongs to the DegT/DnrJ/EryC1 family.</text>
</comment>
<dbReference type="PANTHER" id="PTHR30244">
    <property type="entry name" value="TRANSAMINASE"/>
    <property type="match status" value="1"/>
</dbReference>
<feature type="active site" description="Proton acceptor" evidence="3">
    <location>
        <position position="182"/>
    </location>
</feature>
<keyword evidence="6" id="KW-0032">Aminotransferase</keyword>
<evidence type="ECO:0000313" key="7">
    <source>
        <dbReference type="Proteomes" id="UP000034521"/>
    </source>
</evidence>
<evidence type="ECO:0000256" key="5">
    <source>
        <dbReference type="RuleBase" id="RU004508"/>
    </source>
</evidence>
<dbReference type="EMBL" id="LCIQ01000001">
    <property type="protein sequence ID" value="KKT61645.1"/>
    <property type="molecule type" value="Genomic_DNA"/>
</dbReference>
<evidence type="ECO:0000256" key="4">
    <source>
        <dbReference type="PIRSR" id="PIRSR000390-2"/>
    </source>
</evidence>
<dbReference type="GO" id="GO:0000271">
    <property type="term" value="P:polysaccharide biosynthetic process"/>
    <property type="evidence" value="ECO:0007669"/>
    <property type="project" value="TreeGrafter"/>
</dbReference>
<comment type="caution">
    <text evidence="6">The sequence shown here is derived from an EMBL/GenBank/DDBJ whole genome shotgun (WGS) entry which is preliminary data.</text>
</comment>
<keyword evidence="1 4" id="KW-0663">Pyridoxal phosphate</keyword>
<dbReference type="CDD" id="cd00616">
    <property type="entry name" value="AHBA_syn"/>
    <property type="match status" value="1"/>
</dbReference>
<dbReference type="Gene3D" id="3.40.640.10">
    <property type="entry name" value="Type I PLP-dependent aspartate aminotransferase-like (Major domain)"/>
    <property type="match status" value="1"/>
</dbReference>
<dbReference type="InterPro" id="IPR015424">
    <property type="entry name" value="PyrdxlP-dep_Trfase"/>
</dbReference>
<feature type="modified residue" description="N6-(pyridoxal phosphate)lysine" evidence="4">
    <location>
        <position position="182"/>
    </location>
</feature>
<dbReference type="Proteomes" id="UP000034521">
    <property type="component" value="Unassembled WGS sequence"/>
</dbReference>
<dbReference type="InterPro" id="IPR015421">
    <property type="entry name" value="PyrdxlP-dep_Trfase_major"/>
</dbReference>
<evidence type="ECO:0000256" key="1">
    <source>
        <dbReference type="ARBA" id="ARBA00022898"/>
    </source>
</evidence>
<dbReference type="PANTHER" id="PTHR30244:SF9">
    <property type="entry name" value="PROTEIN RV3402C"/>
    <property type="match status" value="1"/>
</dbReference>
<dbReference type="GO" id="GO:0008483">
    <property type="term" value="F:transaminase activity"/>
    <property type="evidence" value="ECO:0007669"/>
    <property type="project" value="UniProtKB-KW"/>
</dbReference>
<evidence type="ECO:0000313" key="6">
    <source>
        <dbReference type="EMBL" id="KKT61645.1"/>
    </source>
</evidence>